<evidence type="ECO:0000313" key="1">
    <source>
        <dbReference type="EMBL" id="DAE12894.1"/>
    </source>
</evidence>
<protein>
    <submittedName>
        <fullName evidence="1">Uncharacterized protein</fullName>
    </submittedName>
</protein>
<proteinExistence type="predicted"/>
<accession>A0A8S5Q0N9</accession>
<name>A0A8S5Q0N9_9CAUD</name>
<organism evidence="1">
    <name type="scientific">Siphoviridae sp. ctcC24</name>
    <dbReference type="NCBI Taxonomy" id="2825570"/>
    <lineage>
        <taxon>Viruses</taxon>
        <taxon>Duplodnaviria</taxon>
        <taxon>Heunggongvirae</taxon>
        <taxon>Uroviricota</taxon>
        <taxon>Caudoviricetes</taxon>
    </lineage>
</organism>
<dbReference type="EMBL" id="BK015559">
    <property type="protein sequence ID" value="DAE12894.1"/>
    <property type="molecule type" value="Genomic_DNA"/>
</dbReference>
<sequence length="52" mass="6205">MNELYITLMSAPFFWTLDAIDEMDILYYLDLLNYQSEKEYQKNIEAAIHILG</sequence>
<reference evidence="1" key="1">
    <citation type="journal article" date="2021" name="Proc. Natl. Acad. Sci. U.S.A.">
        <title>A Catalog of Tens of Thousands of Viruses from Human Metagenomes Reveals Hidden Associations with Chronic Diseases.</title>
        <authorList>
            <person name="Tisza M.J."/>
            <person name="Buck C.B."/>
        </authorList>
    </citation>
    <scope>NUCLEOTIDE SEQUENCE</scope>
    <source>
        <strain evidence="1">Ctcc24</strain>
    </source>
</reference>